<comment type="similarity">
    <text evidence="1">Belongs to the eukaryotic initiation factor 4G family.</text>
</comment>
<dbReference type="Proteomes" id="UP000076727">
    <property type="component" value="Unassembled WGS sequence"/>
</dbReference>
<organism evidence="6 7">
    <name type="scientific">Daedalea quercina L-15889</name>
    <dbReference type="NCBI Taxonomy" id="1314783"/>
    <lineage>
        <taxon>Eukaryota</taxon>
        <taxon>Fungi</taxon>
        <taxon>Dikarya</taxon>
        <taxon>Basidiomycota</taxon>
        <taxon>Agaricomycotina</taxon>
        <taxon>Agaricomycetes</taxon>
        <taxon>Polyporales</taxon>
        <taxon>Fomitopsis</taxon>
    </lineage>
</organism>
<accession>A0A165LU02</accession>
<feature type="region of interest" description="Disordered" evidence="4">
    <location>
        <begin position="378"/>
        <end position="399"/>
    </location>
</feature>
<proteinExistence type="inferred from homology"/>
<feature type="domain" description="MIF4G" evidence="5">
    <location>
        <begin position="270"/>
        <end position="508"/>
    </location>
</feature>
<dbReference type="EMBL" id="KV429117">
    <property type="protein sequence ID" value="KZT64848.1"/>
    <property type="molecule type" value="Genomic_DNA"/>
</dbReference>
<evidence type="ECO:0000313" key="7">
    <source>
        <dbReference type="Proteomes" id="UP000076727"/>
    </source>
</evidence>
<dbReference type="SMART" id="SM00543">
    <property type="entry name" value="MIF4G"/>
    <property type="match status" value="1"/>
</dbReference>
<dbReference type="InterPro" id="IPR016024">
    <property type="entry name" value="ARM-type_fold"/>
</dbReference>
<dbReference type="Pfam" id="PF02854">
    <property type="entry name" value="MIF4G"/>
    <property type="match status" value="1"/>
</dbReference>
<dbReference type="InterPro" id="IPR036211">
    <property type="entry name" value="eIF4G_eIF4E-bd_sf"/>
</dbReference>
<keyword evidence="7" id="KW-1185">Reference proteome</keyword>
<keyword evidence="3" id="KW-0648">Protein biosynthesis</keyword>
<dbReference type="Gene3D" id="1.20.970.30">
    <property type="entry name" value="eIF4G, eIF4E-binding domain"/>
    <property type="match status" value="1"/>
</dbReference>
<dbReference type="SUPFAM" id="SSF48371">
    <property type="entry name" value="ARM repeat"/>
    <property type="match status" value="1"/>
</dbReference>
<name>A0A165LU02_9APHY</name>
<dbReference type="PANTHER" id="PTHR23253:SF9">
    <property type="entry name" value="EUKARYOTIC TRANSLATION INITIATION FACTOR 4 GAMMA 2"/>
    <property type="match status" value="1"/>
</dbReference>
<evidence type="ECO:0000256" key="1">
    <source>
        <dbReference type="ARBA" id="ARBA00005775"/>
    </source>
</evidence>
<dbReference type="InterPro" id="IPR003890">
    <property type="entry name" value="MIF4G-like_typ-3"/>
</dbReference>
<dbReference type="PANTHER" id="PTHR23253">
    <property type="entry name" value="EUKARYOTIC TRANSLATION INITIATION FACTOR 4 GAMMA"/>
    <property type="match status" value="1"/>
</dbReference>
<protein>
    <submittedName>
        <fullName evidence="6">ARM repeat-containing protein</fullName>
    </submittedName>
</protein>
<evidence type="ECO:0000256" key="2">
    <source>
        <dbReference type="ARBA" id="ARBA00022540"/>
    </source>
</evidence>
<dbReference type="Pfam" id="PF12152">
    <property type="entry name" value="eIF_4G1"/>
    <property type="match status" value="1"/>
</dbReference>
<feature type="region of interest" description="Disordered" evidence="4">
    <location>
        <begin position="208"/>
        <end position="244"/>
    </location>
</feature>
<dbReference type="GO" id="GO:0003743">
    <property type="term" value="F:translation initiation factor activity"/>
    <property type="evidence" value="ECO:0007669"/>
    <property type="project" value="UniProtKB-KW"/>
</dbReference>
<dbReference type="GO" id="GO:0016281">
    <property type="term" value="C:eukaryotic translation initiation factor 4F complex"/>
    <property type="evidence" value="ECO:0007669"/>
    <property type="project" value="TreeGrafter"/>
</dbReference>
<dbReference type="SUPFAM" id="SSF101489">
    <property type="entry name" value="Eukaryotic initiation factor 4f subunit eIF4g, eIF4e-binding domain"/>
    <property type="match status" value="1"/>
</dbReference>
<reference evidence="6 7" key="1">
    <citation type="journal article" date="2016" name="Mol. Biol. Evol.">
        <title>Comparative Genomics of Early-Diverging Mushroom-Forming Fungi Provides Insights into the Origins of Lignocellulose Decay Capabilities.</title>
        <authorList>
            <person name="Nagy L.G."/>
            <person name="Riley R."/>
            <person name="Tritt A."/>
            <person name="Adam C."/>
            <person name="Daum C."/>
            <person name="Floudas D."/>
            <person name="Sun H."/>
            <person name="Yadav J.S."/>
            <person name="Pangilinan J."/>
            <person name="Larsson K.H."/>
            <person name="Matsuura K."/>
            <person name="Barry K."/>
            <person name="Labutti K."/>
            <person name="Kuo R."/>
            <person name="Ohm R.A."/>
            <person name="Bhattacharya S.S."/>
            <person name="Shirouzu T."/>
            <person name="Yoshinaga Y."/>
            <person name="Martin F.M."/>
            <person name="Grigoriev I.V."/>
            <person name="Hibbett D.S."/>
        </authorList>
    </citation>
    <scope>NUCLEOTIDE SEQUENCE [LARGE SCALE GENOMIC DNA]</scope>
    <source>
        <strain evidence="6 7">L-15889</strain>
    </source>
</reference>
<gene>
    <name evidence="6" type="ORF">DAEQUDRAFT_769349</name>
</gene>
<evidence type="ECO:0000256" key="3">
    <source>
        <dbReference type="ARBA" id="ARBA00022917"/>
    </source>
</evidence>
<feature type="compositionally biased region" description="Basic residues" evidence="4">
    <location>
        <begin position="217"/>
        <end position="230"/>
    </location>
</feature>
<dbReference type="GO" id="GO:0003729">
    <property type="term" value="F:mRNA binding"/>
    <property type="evidence" value="ECO:0007669"/>
    <property type="project" value="TreeGrafter"/>
</dbReference>
<dbReference type="Gene3D" id="1.25.40.180">
    <property type="match status" value="1"/>
</dbReference>
<dbReference type="InterPro" id="IPR022745">
    <property type="entry name" value="eIF4G1_eIF4E-bd"/>
</dbReference>
<feature type="compositionally biased region" description="Polar residues" evidence="4">
    <location>
        <begin position="381"/>
        <end position="399"/>
    </location>
</feature>
<dbReference type="STRING" id="1314783.A0A165LU02"/>
<sequence>MLYDGMTNDSVAAAEVATEPARLTTIGIGGPRQKRCPPLDLSVTSKQAAWPPLSLLAAARMIEDLDVVSYPEGIRRPNIELNVNAKPGRFRYDRPFLMQFMQICKDRPDRLGSLDAIGLEPPNHTAVELMSRGGSSRRSMRGLIPPPPDIGTQGPILSKAGVGTSVSPNMRTTEQSIEVSALDWSSMTSNPPVDTPFGVRSCLTVQPSNQGGANVTGKKRNRVRTKRGTNRAHLDSRPLDSPSFPSPLLEVDTMLSETSLGLKRSQDDISHEVCTLLDELITNPERFDSISDQIVLQANRSENERDICRFVYEKGINGPTSSEVCTRLCRKMMERISPGVRDEGIKNAQGKPLAGGQLFRKYLLSLCKEDSKRCWSRKESVYSSDPGNNEISDAASPSTELDAEQVGRRGLGLARFVGELFKLQMVTERILHDGYLKKLLSNVETPGKTEIESLCVLLTTVGRLLDKPKAHAHMDVYFARIKDLAKDAKVDRREQVMLQDVINLRERKWLPRDETSTLSLALTSPTTSHEGACTTVSSGMSRHTTDAVAGRRPPRTLLKAGDLNVFGKPIEDSLT</sequence>
<keyword evidence="2" id="KW-0396">Initiation factor</keyword>
<evidence type="ECO:0000259" key="5">
    <source>
        <dbReference type="SMART" id="SM00543"/>
    </source>
</evidence>
<dbReference type="AlphaFoldDB" id="A0A165LU02"/>
<dbReference type="OrthoDB" id="514777at2759"/>
<evidence type="ECO:0000313" key="6">
    <source>
        <dbReference type="EMBL" id="KZT64848.1"/>
    </source>
</evidence>
<evidence type="ECO:0000256" key="4">
    <source>
        <dbReference type="SAM" id="MobiDB-lite"/>
    </source>
</evidence>